<sequence length="108" mass="11702">MRFFSFATVLGAALLPSICGFSFYASVFGTPAPVIIPGTPCLIQAQQGSAVIAQFLLDLNSVNYWEIYKVNFTPLASDIDLSLRLRCTNNRRVTIALGIDDVTIGDVV</sequence>
<dbReference type="EMBL" id="PVEM01000012">
    <property type="protein sequence ID" value="PTD05075.1"/>
    <property type="molecule type" value="Genomic_DNA"/>
</dbReference>
<evidence type="ECO:0000313" key="4">
    <source>
        <dbReference type="Proteomes" id="UP000241587"/>
    </source>
</evidence>
<feature type="chain" id="PRO_5036050608" evidence="1">
    <location>
        <begin position="21"/>
        <end position="108"/>
    </location>
</feature>
<name>A0A2T4GNI4_FUSCU</name>
<evidence type="ECO:0000313" key="2">
    <source>
        <dbReference type="EMBL" id="PTD05075.1"/>
    </source>
</evidence>
<gene>
    <name evidence="2" type="ORF">FCULG_00000131</name>
    <name evidence="3" type="ORF">HYE67_003079</name>
</gene>
<dbReference type="EMBL" id="CP064748">
    <property type="protein sequence ID" value="QPC60848.1"/>
    <property type="molecule type" value="Genomic_DNA"/>
</dbReference>
<keyword evidence="1" id="KW-0732">Signal</keyword>
<organism evidence="2 4">
    <name type="scientific">Fusarium culmorum</name>
    <dbReference type="NCBI Taxonomy" id="5516"/>
    <lineage>
        <taxon>Eukaryota</taxon>
        <taxon>Fungi</taxon>
        <taxon>Dikarya</taxon>
        <taxon>Ascomycota</taxon>
        <taxon>Pezizomycotina</taxon>
        <taxon>Sordariomycetes</taxon>
        <taxon>Hypocreomycetidae</taxon>
        <taxon>Hypocreales</taxon>
        <taxon>Nectriaceae</taxon>
        <taxon>Fusarium</taxon>
    </lineage>
</organism>
<proteinExistence type="predicted"/>
<feature type="signal peptide" evidence="1">
    <location>
        <begin position="1"/>
        <end position="20"/>
    </location>
</feature>
<dbReference type="Proteomes" id="UP000241587">
    <property type="component" value="Unassembled WGS sequence"/>
</dbReference>
<dbReference type="Proteomes" id="UP000663297">
    <property type="component" value="Chromosome 2"/>
</dbReference>
<dbReference type="OrthoDB" id="5103882at2759"/>
<dbReference type="AlphaFoldDB" id="A0A2T4GNI4"/>
<protein>
    <submittedName>
        <fullName evidence="2">Uncharacterized protein</fullName>
    </submittedName>
</protein>
<keyword evidence="4" id="KW-1185">Reference proteome</keyword>
<reference evidence="2 4" key="1">
    <citation type="submission" date="2018-02" db="EMBL/GenBank/DDBJ databases">
        <title>Fusarium culmorum secondary metabolites in fungal-bacterial-plant interactions.</title>
        <authorList>
            <person name="Schmidt R."/>
        </authorList>
    </citation>
    <scope>NUCLEOTIDE SEQUENCE [LARGE SCALE GENOMIC DNA]</scope>
    <source>
        <strain evidence="2 4">PV</strain>
    </source>
</reference>
<accession>A0A2T4GNI4</accession>
<evidence type="ECO:0000313" key="3">
    <source>
        <dbReference type="EMBL" id="QPC60848.1"/>
    </source>
</evidence>
<evidence type="ECO:0000256" key="1">
    <source>
        <dbReference type="SAM" id="SignalP"/>
    </source>
</evidence>
<reference evidence="3" key="2">
    <citation type="submission" date="2020-11" db="EMBL/GenBank/DDBJ databases">
        <title>The chromosome-scale genome resource for two endophytic Fusarium species: F. culmorum and F. pseudograminearum.</title>
        <authorList>
            <person name="Yuan Z."/>
        </authorList>
    </citation>
    <scope>NUCLEOTIDE SEQUENCE</scope>
    <source>
        <strain evidence="3">Class2-1B</strain>
    </source>
</reference>